<dbReference type="GO" id="GO:0051010">
    <property type="term" value="F:microtubule plus-end binding"/>
    <property type="evidence" value="ECO:0007669"/>
    <property type="project" value="InterPro"/>
</dbReference>
<feature type="compositionally biased region" description="Low complexity" evidence="3">
    <location>
        <begin position="766"/>
        <end position="793"/>
    </location>
</feature>
<dbReference type="InterPro" id="IPR011989">
    <property type="entry name" value="ARM-like"/>
</dbReference>
<feature type="compositionally biased region" description="Low complexity" evidence="3">
    <location>
        <begin position="650"/>
        <end position="661"/>
    </location>
</feature>
<reference evidence="5" key="1">
    <citation type="submission" date="2020-08" db="EMBL/GenBank/DDBJ databases">
        <title>Plant Genome Project.</title>
        <authorList>
            <person name="Zhang R.-G."/>
        </authorList>
    </citation>
    <scope>NUCLEOTIDE SEQUENCE</scope>
    <source>
        <strain evidence="5">WSP0</strain>
        <tissue evidence="5">Leaf</tissue>
    </source>
</reference>
<keyword evidence="6" id="KW-1185">Reference proteome</keyword>
<dbReference type="InterPro" id="IPR045110">
    <property type="entry name" value="XMAP215"/>
</dbReference>
<dbReference type="Pfam" id="PF21041">
    <property type="entry name" value="XMAP215_CLASP_TOG"/>
    <property type="match status" value="1"/>
</dbReference>
<evidence type="ECO:0000259" key="4">
    <source>
        <dbReference type="Pfam" id="PF21041"/>
    </source>
</evidence>
<dbReference type="PRINTS" id="PR01217">
    <property type="entry name" value="PRICHEXTENSN"/>
</dbReference>
<dbReference type="InterPro" id="IPR048491">
    <property type="entry name" value="XMAP215_CLASP_TOG"/>
</dbReference>
<keyword evidence="2" id="KW-0963">Cytoplasm</keyword>
<feature type="domain" description="XMAP215/Dis1/CLASP TOG" evidence="4">
    <location>
        <begin position="10"/>
        <end position="124"/>
    </location>
</feature>
<sequence length="877" mass="96311">MAEEEKLLKDAKELPLKDRLMHENWKVRREANIDVGAICSVAEPKEPGLHQFGPLFKEAVSDPNALVREVALDALTAYLNHVDTGEARTYAPEICDAIFANCFTGGLDMIQKSQELCMRCVELGAVEVFLVPPKRILKMLAGLFDHEDANIHVSAKDLTLELCNRIEIERLKSRMSEEDKVPEQEATYEVEGSDSKESAADAPLESDDPVDILAPLKNTRFWNGVKAAEWSERKAAVAELTKLALTKRIAPDVNVAVAVEAVQAIGNLAGGLRNHFSGTSRLLLPVLLLVGMSPSDDIFERLDEDRRKKLLETFWSRSISLESLRSVVRYFGITSSFLIEGGAGNIFQGFHILSNHDILPRKPQHQLSLVIVPRIPLTSVLEGIKAGFQMDIFALDPLQKKAIEIAPAFKTFLRKLRYPLHKVLSKYGRYHGNILEGTRITDSGEIILCLPKQSYESANGMLKDIRELRDLITRVVTSCQQHFTSHTDYPEDLKCFFFLCDSLEKDISGGVVLDPEVIWDYAYYILHSPIFMEKEDICNFYTKFWSIRGLNYKPFDAKLNVAVPYWMQSFNADILLSSAVSRIPGASTSTIIPSQGTTSSAMSRIPGASTSTIIPSQGTTSSALPLQQPSSTTLTGSAKAFVPSRPAPPLQQLSSSSLSARAPAFVPPCPTPPLQQPSTTTLSASAHVFVPAQRTLPLQHPATTTLSGSARVFVPPQPTPPPQQPSSATALVPPRPTPPLQQPSSATALVPPQPTPPLQQPSSAGPTTPLQQTPPLQPPSAQTPLQPPSAQTPIDSHGGLFLRSCRNTLAHHHQNVWNATRSVGTDELDAVEHIQAAVPEGVSLLYRWMVENLRGDEESYAKDESSEVGRRTKDCHC</sequence>
<dbReference type="AlphaFoldDB" id="A0AAV6I354"/>
<dbReference type="GO" id="GO:0007051">
    <property type="term" value="P:spindle organization"/>
    <property type="evidence" value="ECO:0007669"/>
    <property type="project" value="InterPro"/>
</dbReference>
<evidence type="ECO:0000313" key="5">
    <source>
        <dbReference type="EMBL" id="KAG5521549.1"/>
    </source>
</evidence>
<evidence type="ECO:0000256" key="1">
    <source>
        <dbReference type="ARBA" id="ARBA00004496"/>
    </source>
</evidence>
<dbReference type="Gene3D" id="1.25.10.10">
    <property type="entry name" value="Leucine-rich Repeat Variant"/>
    <property type="match status" value="2"/>
</dbReference>
<evidence type="ECO:0000313" key="6">
    <source>
        <dbReference type="Proteomes" id="UP000823749"/>
    </source>
</evidence>
<proteinExistence type="predicted"/>
<dbReference type="Proteomes" id="UP000823749">
    <property type="component" value="Chromosome 12"/>
</dbReference>
<protein>
    <recommendedName>
        <fullName evidence="4">XMAP215/Dis1/CLASP TOG domain-containing protein</fullName>
    </recommendedName>
</protein>
<dbReference type="PANTHER" id="PTHR12609">
    <property type="entry name" value="MICROTUBULE ASSOCIATED PROTEIN XMAP215"/>
    <property type="match status" value="1"/>
</dbReference>
<dbReference type="GO" id="GO:0005737">
    <property type="term" value="C:cytoplasm"/>
    <property type="evidence" value="ECO:0007669"/>
    <property type="project" value="UniProtKB-SubCell"/>
</dbReference>
<feature type="compositionally biased region" description="Basic and acidic residues" evidence="3">
    <location>
        <begin position="174"/>
        <end position="183"/>
    </location>
</feature>
<feature type="region of interest" description="Disordered" evidence="3">
    <location>
        <begin position="174"/>
        <end position="208"/>
    </location>
</feature>
<comment type="subcellular location">
    <subcellularLocation>
        <location evidence="1">Cytoplasm</location>
    </subcellularLocation>
</comment>
<feature type="compositionally biased region" description="Pro residues" evidence="3">
    <location>
        <begin position="715"/>
        <end position="724"/>
    </location>
</feature>
<evidence type="ECO:0000256" key="3">
    <source>
        <dbReference type="SAM" id="MobiDB-lite"/>
    </source>
</evidence>
<name>A0AAV6I354_9ERIC</name>
<feature type="region of interest" description="Disordered" evidence="3">
    <location>
        <begin position="857"/>
        <end position="877"/>
    </location>
</feature>
<comment type="caution">
    <text evidence="5">The sequence shown here is derived from an EMBL/GenBank/DDBJ whole genome shotgun (WGS) entry which is preliminary data.</text>
</comment>
<dbReference type="GO" id="GO:0061863">
    <property type="term" value="F:microtubule plus end polymerase"/>
    <property type="evidence" value="ECO:0007669"/>
    <property type="project" value="InterPro"/>
</dbReference>
<feature type="compositionally biased region" description="Polar residues" evidence="3">
    <location>
        <begin position="612"/>
        <end position="636"/>
    </location>
</feature>
<evidence type="ECO:0000256" key="2">
    <source>
        <dbReference type="ARBA" id="ARBA00022490"/>
    </source>
</evidence>
<feature type="region of interest" description="Disordered" evidence="3">
    <location>
        <begin position="612"/>
        <end position="661"/>
    </location>
</feature>
<accession>A0AAV6I354</accession>
<dbReference type="EMBL" id="JACTNZ010000012">
    <property type="protein sequence ID" value="KAG5521549.1"/>
    <property type="molecule type" value="Genomic_DNA"/>
</dbReference>
<dbReference type="GO" id="GO:0030951">
    <property type="term" value="P:establishment or maintenance of microtubule cytoskeleton polarity"/>
    <property type="evidence" value="ECO:0007669"/>
    <property type="project" value="InterPro"/>
</dbReference>
<feature type="region of interest" description="Disordered" evidence="3">
    <location>
        <begin position="709"/>
        <end position="796"/>
    </location>
</feature>
<organism evidence="5 6">
    <name type="scientific">Rhododendron griersonianum</name>
    <dbReference type="NCBI Taxonomy" id="479676"/>
    <lineage>
        <taxon>Eukaryota</taxon>
        <taxon>Viridiplantae</taxon>
        <taxon>Streptophyta</taxon>
        <taxon>Embryophyta</taxon>
        <taxon>Tracheophyta</taxon>
        <taxon>Spermatophyta</taxon>
        <taxon>Magnoliopsida</taxon>
        <taxon>eudicotyledons</taxon>
        <taxon>Gunneridae</taxon>
        <taxon>Pentapetalae</taxon>
        <taxon>asterids</taxon>
        <taxon>Ericales</taxon>
        <taxon>Ericaceae</taxon>
        <taxon>Ericoideae</taxon>
        <taxon>Rhodoreae</taxon>
        <taxon>Rhododendron</taxon>
    </lineage>
</organism>
<gene>
    <name evidence="5" type="ORF">RHGRI_033947</name>
</gene>
<dbReference type="InterPro" id="IPR016024">
    <property type="entry name" value="ARM-type_fold"/>
</dbReference>
<dbReference type="GO" id="GO:0046785">
    <property type="term" value="P:microtubule polymerization"/>
    <property type="evidence" value="ECO:0007669"/>
    <property type="project" value="InterPro"/>
</dbReference>
<dbReference type="SUPFAM" id="SSF48371">
    <property type="entry name" value="ARM repeat"/>
    <property type="match status" value="1"/>
</dbReference>